<reference evidence="10 11" key="1">
    <citation type="journal article" date="2018" name="Int. J. Syst. Evol. Microbiol.">
        <title>Methylomusa anaerophila gen. nov., sp. nov., an anaerobic methanol-utilizing bacterium isolated from a microbial fuel cell.</title>
        <authorList>
            <person name="Amano N."/>
            <person name="Yamamuro A."/>
            <person name="Miyahara M."/>
            <person name="Kouzuma A."/>
            <person name="Abe T."/>
            <person name="Watanabe K."/>
        </authorList>
    </citation>
    <scope>NUCLEOTIDE SEQUENCE [LARGE SCALE GENOMIC DNA]</scope>
    <source>
        <strain evidence="10 11">MMFC1</strain>
    </source>
</reference>
<organism evidence="10 11">
    <name type="scientific">Methylomusa anaerophila</name>
    <dbReference type="NCBI Taxonomy" id="1930071"/>
    <lineage>
        <taxon>Bacteria</taxon>
        <taxon>Bacillati</taxon>
        <taxon>Bacillota</taxon>
        <taxon>Negativicutes</taxon>
        <taxon>Selenomonadales</taxon>
        <taxon>Sporomusaceae</taxon>
        <taxon>Methylomusa</taxon>
    </lineage>
</organism>
<feature type="transmembrane region" description="Helical" evidence="8">
    <location>
        <begin position="338"/>
        <end position="359"/>
    </location>
</feature>
<dbReference type="GO" id="GO:0009103">
    <property type="term" value="P:lipopolysaccharide biosynthetic process"/>
    <property type="evidence" value="ECO:0007669"/>
    <property type="project" value="UniProtKB-ARBA"/>
</dbReference>
<feature type="transmembrane region" description="Helical" evidence="8">
    <location>
        <begin position="371"/>
        <end position="390"/>
    </location>
</feature>
<feature type="transmembrane region" description="Helical" evidence="8">
    <location>
        <begin position="200"/>
        <end position="221"/>
    </location>
</feature>
<feature type="domain" description="Glycosyltransferase RgtA/B/C/D-like" evidence="9">
    <location>
        <begin position="63"/>
        <end position="214"/>
    </location>
</feature>
<accession>A0A348ANC8</accession>
<feature type="transmembrane region" description="Helical" evidence="8">
    <location>
        <begin position="157"/>
        <end position="188"/>
    </location>
</feature>
<dbReference type="GO" id="GO:0010041">
    <property type="term" value="P:response to iron(III) ion"/>
    <property type="evidence" value="ECO:0007669"/>
    <property type="project" value="TreeGrafter"/>
</dbReference>
<feature type="transmembrane region" description="Helical" evidence="8">
    <location>
        <begin position="397"/>
        <end position="417"/>
    </location>
</feature>
<dbReference type="Pfam" id="PF13231">
    <property type="entry name" value="PMT_2"/>
    <property type="match status" value="1"/>
</dbReference>
<dbReference type="EMBL" id="AP018449">
    <property type="protein sequence ID" value="BBB92576.1"/>
    <property type="molecule type" value="Genomic_DNA"/>
</dbReference>
<sequence length="517" mass="58206">MTNKKKWLSIALILCVAGILMFTFLGTYPLLDPDEPVYAETAREMLQFQDFISPRIYGDFWYDKPPMYYWLVAAAFKIFGIGEFAARFPSALLAVSGAVLVYLSGRELFNERAGLLAALVLATSLEYFYLGNAAVTDMTLTFFLTAALLSFLHRKYYLLYGSAALAVVTKGPVGIFFCGVIIILYLVLTGKLTMMKRMKVVSGGVLFALIALPWYAAMYSLHGMAFIDTFLGFHNVTRFLQPEHAAGAIWYYYTPVLILGFFPWSAFLVQAFFTGLKEKGEYHNTCVFLVIWAAVVFLFFSISQTKLVSYILPMYPPLALLVGYYFDKAWAEEHHRALKYSASVFGIVAALLISGLVYAGTVVMAELMPSVKIMTVILAVLAVSVLFQSFRRNFRAVFTTYVLGMMIFLVFLMSQALPVITSAFSVQPFVNEFKQHYDGQAPVYVAKFYRPGLMYYSGMAGAELSQEELAAVAAGEKDRAYFIMKKKNYEKLSPEIQNKLHLLVVREDKTLLIRENN</sequence>
<evidence type="ECO:0000313" key="10">
    <source>
        <dbReference type="EMBL" id="BBB92576.1"/>
    </source>
</evidence>
<feature type="transmembrane region" description="Helical" evidence="8">
    <location>
        <begin position="7"/>
        <end position="31"/>
    </location>
</feature>
<dbReference type="OrthoDB" id="9775035at2"/>
<feature type="transmembrane region" description="Helical" evidence="8">
    <location>
        <begin position="285"/>
        <end position="302"/>
    </location>
</feature>
<keyword evidence="6 8" id="KW-1133">Transmembrane helix</keyword>
<evidence type="ECO:0000256" key="1">
    <source>
        <dbReference type="ARBA" id="ARBA00004651"/>
    </source>
</evidence>
<dbReference type="AlphaFoldDB" id="A0A348ANC8"/>
<evidence type="ECO:0000256" key="7">
    <source>
        <dbReference type="ARBA" id="ARBA00023136"/>
    </source>
</evidence>
<keyword evidence="3 10" id="KW-0328">Glycosyltransferase</keyword>
<keyword evidence="11" id="KW-1185">Reference proteome</keyword>
<dbReference type="PANTHER" id="PTHR33908:SF3">
    <property type="entry name" value="UNDECAPRENYL PHOSPHATE-ALPHA-4-AMINO-4-DEOXY-L-ARABINOSE ARABINOSYL TRANSFERASE"/>
    <property type="match status" value="1"/>
</dbReference>
<dbReference type="EC" id="2.4.2.43" evidence="10"/>
<evidence type="ECO:0000313" key="11">
    <source>
        <dbReference type="Proteomes" id="UP000276437"/>
    </source>
</evidence>
<dbReference type="InterPro" id="IPR038731">
    <property type="entry name" value="RgtA/B/C-like"/>
</dbReference>
<evidence type="ECO:0000256" key="4">
    <source>
        <dbReference type="ARBA" id="ARBA00022679"/>
    </source>
</evidence>
<feature type="transmembrane region" description="Helical" evidence="8">
    <location>
        <begin position="250"/>
        <end position="273"/>
    </location>
</feature>
<dbReference type="GO" id="GO:0103015">
    <property type="term" value="F:4-amino-4-deoxy-L-arabinose transferase activity"/>
    <property type="evidence" value="ECO:0007669"/>
    <property type="project" value="UniProtKB-EC"/>
</dbReference>
<evidence type="ECO:0000256" key="2">
    <source>
        <dbReference type="ARBA" id="ARBA00022475"/>
    </source>
</evidence>
<gene>
    <name evidence="10" type="primary">arnT_1</name>
    <name evidence="10" type="ORF">MAMMFC1_03271</name>
</gene>
<evidence type="ECO:0000256" key="5">
    <source>
        <dbReference type="ARBA" id="ARBA00022692"/>
    </source>
</evidence>
<dbReference type="PANTHER" id="PTHR33908">
    <property type="entry name" value="MANNOSYLTRANSFERASE YKCB-RELATED"/>
    <property type="match status" value="1"/>
</dbReference>
<keyword evidence="4 10" id="KW-0808">Transferase</keyword>
<feature type="transmembrane region" description="Helical" evidence="8">
    <location>
        <begin position="308"/>
        <end position="326"/>
    </location>
</feature>
<dbReference type="InterPro" id="IPR050297">
    <property type="entry name" value="LipidA_mod_glycosyltrf_83"/>
</dbReference>
<feature type="transmembrane region" description="Helical" evidence="8">
    <location>
        <begin position="68"/>
        <end position="101"/>
    </location>
</feature>
<dbReference type="GO" id="GO:0005886">
    <property type="term" value="C:plasma membrane"/>
    <property type="evidence" value="ECO:0007669"/>
    <property type="project" value="UniProtKB-SubCell"/>
</dbReference>
<name>A0A348ANC8_9FIRM</name>
<dbReference type="Proteomes" id="UP000276437">
    <property type="component" value="Chromosome"/>
</dbReference>
<evidence type="ECO:0000256" key="3">
    <source>
        <dbReference type="ARBA" id="ARBA00022676"/>
    </source>
</evidence>
<protein>
    <submittedName>
        <fullName evidence="10">Undecaprenyl phosphate-alpha-4-amino-4-deoxy-L-arabinose arabinosyl transferase</fullName>
        <ecNumber evidence="10">2.4.2.43</ecNumber>
    </submittedName>
</protein>
<keyword evidence="2" id="KW-1003">Cell membrane</keyword>
<keyword evidence="7 8" id="KW-0472">Membrane</keyword>
<dbReference type="KEGG" id="mana:MAMMFC1_03271"/>
<keyword evidence="5 8" id="KW-0812">Transmembrane</keyword>
<dbReference type="RefSeq" id="WP_126309512.1">
    <property type="nucleotide sequence ID" value="NZ_AP018449.1"/>
</dbReference>
<evidence type="ECO:0000256" key="6">
    <source>
        <dbReference type="ARBA" id="ARBA00022989"/>
    </source>
</evidence>
<proteinExistence type="predicted"/>
<evidence type="ECO:0000259" key="9">
    <source>
        <dbReference type="Pfam" id="PF13231"/>
    </source>
</evidence>
<comment type="subcellular location">
    <subcellularLocation>
        <location evidence="1">Cell membrane</location>
        <topology evidence="1">Multi-pass membrane protein</topology>
    </subcellularLocation>
</comment>
<evidence type="ECO:0000256" key="8">
    <source>
        <dbReference type="SAM" id="Phobius"/>
    </source>
</evidence>